<dbReference type="Proteomes" id="UP001501170">
    <property type="component" value="Unassembled WGS sequence"/>
</dbReference>
<evidence type="ECO:0000313" key="3">
    <source>
        <dbReference type="EMBL" id="GAA2391570.1"/>
    </source>
</evidence>
<evidence type="ECO:0000256" key="2">
    <source>
        <dbReference type="SAM" id="MobiDB-lite"/>
    </source>
</evidence>
<keyword evidence="4" id="KW-1185">Reference proteome</keyword>
<protein>
    <recommendedName>
        <fullName evidence="5">RNA-binding S4 domain-containing protein</fullName>
    </recommendedName>
</protein>
<proteinExistence type="predicted"/>
<feature type="region of interest" description="Disordered" evidence="2">
    <location>
        <begin position="72"/>
        <end position="94"/>
    </location>
</feature>
<dbReference type="Pfam" id="PF13275">
    <property type="entry name" value="S4_2"/>
    <property type="match status" value="1"/>
</dbReference>
<dbReference type="InterPro" id="IPR036986">
    <property type="entry name" value="S4_RNA-bd_sf"/>
</dbReference>
<accession>A0ABN3I1I2</accession>
<evidence type="ECO:0000313" key="4">
    <source>
        <dbReference type="Proteomes" id="UP001501170"/>
    </source>
</evidence>
<dbReference type="Gene3D" id="3.10.290.10">
    <property type="entry name" value="RNA-binding S4 domain"/>
    <property type="match status" value="1"/>
</dbReference>
<comment type="caution">
    <text evidence="3">The sequence shown here is derived from an EMBL/GenBank/DDBJ whole genome shotgun (WGS) entry which is preliminary data.</text>
</comment>
<dbReference type="EMBL" id="BAAARB010000025">
    <property type="protein sequence ID" value="GAA2391570.1"/>
    <property type="molecule type" value="Genomic_DNA"/>
</dbReference>
<evidence type="ECO:0000256" key="1">
    <source>
        <dbReference type="PROSITE-ProRule" id="PRU00182"/>
    </source>
</evidence>
<dbReference type="CDD" id="cd00165">
    <property type="entry name" value="S4"/>
    <property type="match status" value="1"/>
</dbReference>
<organism evidence="3 4">
    <name type="scientific">Gordonia cholesterolivorans</name>
    <dbReference type="NCBI Taxonomy" id="559625"/>
    <lineage>
        <taxon>Bacteria</taxon>
        <taxon>Bacillati</taxon>
        <taxon>Actinomycetota</taxon>
        <taxon>Actinomycetes</taxon>
        <taxon>Mycobacteriales</taxon>
        <taxon>Gordoniaceae</taxon>
        <taxon>Gordonia</taxon>
    </lineage>
</organism>
<keyword evidence="1" id="KW-0694">RNA-binding</keyword>
<dbReference type="SUPFAM" id="SSF55174">
    <property type="entry name" value="Alpha-L RNA-binding motif"/>
    <property type="match status" value="1"/>
</dbReference>
<gene>
    <name evidence="3" type="ORF">GCM10009855_34360</name>
</gene>
<sequence>MRIRCRNGGISVDSSETVASNPTTVPAIRGIRRPKPLGLEMRRTIADDRRLAVACRLASRVAALGIASRDPFSSSGMPSNYPGARPTEKDARHNAGVDQIEIRDDNIRLGQFLKLANLIESGADAKAVIADGLVTVNGRPEIRRGRQLRDGDVVELGGISVRVSTP</sequence>
<dbReference type="PROSITE" id="PS50889">
    <property type="entry name" value="S4"/>
    <property type="match status" value="1"/>
</dbReference>
<name>A0ABN3I1I2_9ACTN</name>
<reference evidence="3 4" key="1">
    <citation type="journal article" date="2019" name="Int. J. Syst. Evol. Microbiol.">
        <title>The Global Catalogue of Microorganisms (GCM) 10K type strain sequencing project: providing services to taxonomists for standard genome sequencing and annotation.</title>
        <authorList>
            <consortium name="The Broad Institute Genomics Platform"/>
            <consortium name="The Broad Institute Genome Sequencing Center for Infectious Disease"/>
            <person name="Wu L."/>
            <person name="Ma J."/>
        </authorList>
    </citation>
    <scope>NUCLEOTIDE SEQUENCE [LARGE SCALE GENOMIC DNA]</scope>
    <source>
        <strain evidence="3 4">JCM 16227</strain>
    </source>
</reference>
<evidence type="ECO:0008006" key="5">
    <source>
        <dbReference type="Google" id="ProtNLM"/>
    </source>
</evidence>